<evidence type="ECO:0000256" key="1">
    <source>
        <dbReference type="SAM" id="MobiDB-lite"/>
    </source>
</evidence>
<keyword evidence="4" id="KW-0346">Stress response</keyword>
<feature type="region of interest" description="Disordered" evidence="1">
    <location>
        <begin position="97"/>
        <end position="118"/>
    </location>
</feature>
<keyword evidence="2" id="KW-0812">Transmembrane</keyword>
<dbReference type="AlphaFoldDB" id="I4EF38"/>
<protein>
    <submittedName>
        <fullName evidence="4">Heat shock protein DnaJ domain protein</fullName>
    </submittedName>
</protein>
<evidence type="ECO:0000313" key="5">
    <source>
        <dbReference type="Proteomes" id="UP000004221"/>
    </source>
</evidence>
<dbReference type="PANTHER" id="PTHR24074">
    <property type="entry name" value="CO-CHAPERONE PROTEIN DJLA"/>
    <property type="match status" value="1"/>
</dbReference>
<dbReference type="SMART" id="SM00271">
    <property type="entry name" value="DnaJ"/>
    <property type="match status" value="1"/>
</dbReference>
<feature type="transmembrane region" description="Helical" evidence="2">
    <location>
        <begin position="128"/>
        <end position="161"/>
    </location>
</feature>
<dbReference type="InterPro" id="IPR050817">
    <property type="entry name" value="DjlA_DnaK_co-chaperone"/>
</dbReference>
<dbReference type="RefSeq" id="WP_008476339.1">
    <property type="nucleotide sequence ID" value="NZ_CAGS01000135.1"/>
</dbReference>
<dbReference type="InterPro" id="IPR001623">
    <property type="entry name" value="DnaJ_domain"/>
</dbReference>
<evidence type="ECO:0000313" key="4">
    <source>
        <dbReference type="EMBL" id="CCF83300.1"/>
    </source>
</evidence>
<evidence type="ECO:0000259" key="3">
    <source>
        <dbReference type="PROSITE" id="PS50076"/>
    </source>
</evidence>
<dbReference type="PRINTS" id="PR00625">
    <property type="entry name" value="JDOMAIN"/>
</dbReference>
<dbReference type="Gene3D" id="1.10.287.110">
    <property type="entry name" value="DnaJ domain"/>
    <property type="match status" value="1"/>
</dbReference>
<dbReference type="CDD" id="cd06257">
    <property type="entry name" value="DnaJ"/>
    <property type="match status" value="1"/>
</dbReference>
<sequence length="162" mass="18196">MPGGRPPKFDPTINYYQVLNVAPTATKAEITQAYRELIRHTHPDRVSDEAERKKAEERCKLLNAAHMVLTKPDLRREYDQSIRQTAVSDALFQRYTGNGPTQQSPYKSRSNPVAPHLTRAQKRANRSAFFQLLLATFIFAAIIMVIIVVGSLVAGGLHAFFS</sequence>
<name>I4EF38_9BACT</name>
<gene>
    <name evidence="4" type="ORF">NITHO_220002</name>
</gene>
<reference evidence="4 5" key="1">
    <citation type="journal article" date="2012" name="ISME J.">
        <title>Nitrification expanded: discovery, physiology and genomics of a nitrite-oxidizing bacterium from the phylum Chloroflexi.</title>
        <authorList>
            <person name="Sorokin D.Y."/>
            <person name="Lucker S."/>
            <person name="Vejmelkova D."/>
            <person name="Kostrikina N.A."/>
            <person name="Kleerebezem R."/>
            <person name="Rijpstra W.I."/>
            <person name="Damste J.S."/>
            <person name="Le Paslier D."/>
            <person name="Muyzer G."/>
            <person name="Wagner M."/>
            <person name="van Loosdrecht M.C."/>
            <person name="Daims H."/>
        </authorList>
    </citation>
    <scope>NUCLEOTIDE SEQUENCE [LARGE SCALE GENOMIC DNA]</scope>
    <source>
        <strain evidence="5">none</strain>
    </source>
</reference>
<comment type="caution">
    <text evidence="4">The sequence shown here is derived from an EMBL/GenBank/DDBJ whole genome shotgun (WGS) entry which is preliminary data.</text>
</comment>
<keyword evidence="2" id="KW-0472">Membrane</keyword>
<accession>I4EF38</accession>
<evidence type="ECO:0000256" key="2">
    <source>
        <dbReference type="SAM" id="Phobius"/>
    </source>
</evidence>
<organism evidence="4 5">
    <name type="scientific">Nitrolancea hollandica Lb</name>
    <dbReference type="NCBI Taxonomy" id="1129897"/>
    <lineage>
        <taxon>Bacteria</taxon>
        <taxon>Pseudomonadati</taxon>
        <taxon>Thermomicrobiota</taxon>
        <taxon>Thermomicrobia</taxon>
        <taxon>Sphaerobacterales</taxon>
        <taxon>Sphaerobacterineae</taxon>
        <taxon>Sphaerobacteraceae</taxon>
        <taxon>Nitrolancea</taxon>
    </lineage>
</organism>
<dbReference type="SUPFAM" id="SSF46565">
    <property type="entry name" value="Chaperone J-domain"/>
    <property type="match status" value="1"/>
</dbReference>
<dbReference type="InterPro" id="IPR036869">
    <property type="entry name" value="J_dom_sf"/>
</dbReference>
<keyword evidence="2" id="KW-1133">Transmembrane helix</keyword>
<keyword evidence="5" id="KW-1185">Reference proteome</keyword>
<feature type="compositionally biased region" description="Polar residues" evidence="1">
    <location>
        <begin position="97"/>
        <end position="111"/>
    </location>
</feature>
<dbReference type="EMBL" id="CAGS01000135">
    <property type="protein sequence ID" value="CCF83300.1"/>
    <property type="molecule type" value="Genomic_DNA"/>
</dbReference>
<feature type="domain" description="J" evidence="3">
    <location>
        <begin position="14"/>
        <end position="82"/>
    </location>
</feature>
<dbReference type="OrthoDB" id="166297at2"/>
<dbReference type="Pfam" id="PF00226">
    <property type="entry name" value="DnaJ"/>
    <property type="match status" value="1"/>
</dbReference>
<dbReference type="PROSITE" id="PS50076">
    <property type="entry name" value="DNAJ_2"/>
    <property type="match status" value="1"/>
</dbReference>
<proteinExistence type="predicted"/>
<dbReference type="Proteomes" id="UP000004221">
    <property type="component" value="Unassembled WGS sequence"/>
</dbReference>